<feature type="transmembrane region" description="Helical" evidence="1">
    <location>
        <begin position="6"/>
        <end position="26"/>
    </location>
</feature>
<reference evidence="2 3" key="1">
    <citation type="submission" date="2023-07" db="EMBL/GenBank/DDBJ databases">
        <title>Sorghum-associated microbial communities from plants grown in Nebraska, USA.</title>
        <authorList>
            <person name="Schachtman D."/>
        </authorList>
    </citation>
    <scope>NUCLEOTIDE SEQUENCE [LARGE SCALE GENOMIC DNA]</scope>
    <source>
        <strain evidence="2 3">BE248</strain>
    </source>
</reference>
<dbReference type="Proteomes" id="UP001257739">
    <property type="component" value="Unassembled WGS sequence"/>
</dbReference>
<keyword evidence="1" id="KW-0812">Transmembrane</keyword>
<proteinExistence type="predicted"/>
<gene>
    <name evidence="2" type="ORF">J2X11_000619</name>
</gene>
<evidence type="ECO:0000256" key="1">
    <source>
        <dbReference type="SAM" id="Phobius"/>
    </source>
</evidence>
<keyword evidence="1" id="KW-1133">Transmembrane helix</keyword>
<organism evidence="2 3">
    <name type="scientific">Aeromicrobium panaciterrae</name>
    <dbReference type="NCBI Taxonomy" id="363861"/>
    <lineage>
        <taxon>Bacteria</taxon>
        <taxon>Bacillati</taxon>
        <taxon>Actinomycetota</taxon>
        <taxon>Actinomycetes</taxon>
        <taxon>Propionibacteriales</taxon>
        <taxon>Nocardioidaceae</taxon>
        <taxon>Aeromicrobium</taxon>
    </lineage>
</organism>
<sequence length="33" mass="3921">MTQLILASLVMVQAMFVAQFLYDLMFERDNPQR</sequence>
<comment type="caution">
    <text evidence="2">The sequence shown here is derived from an EMBL/GenBank/DDBJ whole genome shotgun (WGS) entry which is preliminary data.</text>
</comment>
<name>A0ABU1UKS6_9ACTN</name>
<accession>A0ABU1UKS6</accession>
<protein>
    <submittedName>
        <fullName evidence="2">Uncharacterized protein</fullName>
    </submittedName>
</protein>
<dbReference type="EMBL" id="JAVDWH010000001">
    <property type="protein sequence ID" value="MDR7085780.1"/>
    <property type="molecule type" value="Genomic_DNA"/>
</dbReference>
<keyword evidence="1" id="KW-0472">Membrane</keyword>
<evidence type="ECO:0000313" key="3">
    <source>
        <dbReference type="Proteomes" id="UP001257739"/>
    </source>
</evidence>
<keyword evidence="3" id="KW-1185">Reference proteome</keyword>
<evidence type="ECO:0000313" key="2">
    <source>
        <dbReference type="EMBL" id="MDR7085780.1"/>
    </source>
</evidence>